<sequence>MENAITRRDALKLGAAATTVIVSGGALTMFAGCEANSTADSPRYGAPAPSETSFHVEDGKWFSDWTEETKQGIAFTGSKLGIVPSGDGETLAIAYCDADGMKQVTQIGQANVPVRVHGDIEMLAADDIASRYVVLIDEDATIDALFLGGIDRAEVSGSIASLIVVGKADAELRSESSVQSVIMGDSRADVHVDAGALVSEVYAPYAEQVEFESVPCAVRTVDADYASQANKAFVQVLTGQGTEDERAFVLGLCADLELPPVVAEAAGNAKTSAAAFPVSLGPEKAYADEADAANSDSAKGSQADTATDSDADITFSDKPELTSEDPEWSRLEDFQPDPDTPIDENCIELPTDDELAAANQGAENDIPFVQGDIDTILKGVANLTLNKTVTYATNTLLSAIFGSNNGVERALGEISARLDNIEREIQAVYTAIQEAELCSIINELIKTYFRNTTDLVDIIEKFNRDYMKDFQEGTDDYIAARKRVAMYLATASSADNPKLTVDGKTVDAYAIDYCSALLAEQVGVALNPLEAYFKLSLLKSPWEQNTIAGRVGFQDEVVNKFGLLCGYAAFALRGYMDYLADDVTLSDEQRKVELSQCIASWEQLFGTDSANEIANDYEVTNEFSRIRATRDNASNSEEGYAARASRLIESYKVVPHADKWRHFMVPGKEVTLMTQAAVLKVNKSTGANQPQLTVSSDAHLVADIDSFRKIYDYYGGKKTLHQILFAQDEASIALPDAGKKEDYSFSVSGVEPKADRYIKSKGAIEHSQYYTPVVSGKMKLSQRNYYNYDNNRGSKTEKYFDITLLGVYEKLSFED</sequence>
<dbReference type="EMBL" id="WAJR01000001">
    <property type="protein sequence ID" value="KAB1642874.1"/>
    <property type="molecule type" value="Genomic_DNA"/>
</dbReference>
<dbReference type="PROSITE" id="PS51257">
    <property type="entry name" value="PROKAR_LIPOPROTEIN"/>
    <property type="match status" value="1"/>
</dbReference>
<dbReference type="AlphaFoldDB" id="A0A6N6NP58"/>
<dbReference type="PROSITE" id="PS51318">
    <property type="entry name" value="TAT"/>
    <property type="match status" value="1"/>
</dbReference>
<reference evidence="2 3" key="1">
    <citation type="submission" date="2019-09" db="EMBL/GenBank/DDBJ databases">
        <title>Whole genome shotgun sequencing (WGS) of Ellagibacter isourolithinifaciens DSM 104140(T) and Adlercreutzia muris DSM 29508(T).</title>
        <authorList>
            <person name="Stoll D.A."/>
            <person name="Danylec N."/>
            <person name="Huch M."/>
        </authorList>
    </citation>
    <scope>NUCLEOTIDE SEQUENCE [LARGE SCALE GENOMIC DNA]</scope>
    <source>
        <strain evidence="2 3">DSM 104140</strain>
    </source>
</reference>
<feature type="compositionally biased region" description="Low complexity" evidence="1">
    <location>
        <begin position="292"/>
        <end position="314"/>
    </location>
</feature>
<dbReference type="GeneID" id="98656852"/>
<keyword evidence="3" id="KW-1185">Reference proteome</keyword>
<evidence type="ECO:0000313" key="2">
    <source>
        <dbReference type="EMBL" id="KAB1642874.1"/>
    </source>
</evidence>
<dbReference type="InterPro" id="IPR006311">
    <property type="entry name" value="TAT_signal"/>
</dbReference>
<proteinExistence type="predicted"/>
<comment type="caution">
    <text evidence="2">The sequence shown here is derived from an EMBL/GenBank/DDBJ whole genome shotgun (WGS) entry which is preliminary data.</text>
</comment>
<name>A0A6N6NP58_9ACTN</name>
<feature type="region of interest" description="Disordered" evidence="1">
    <location>
        <begin position="290"/>
        <end position="344"/>
    </location>
</feature>
<accession>A0A6N6NP58</accession>
<evidence type="ECO:0000313" key="3">
    <source>
        <dbReference type="Proteomes" id="UP000468668"/>
    </source>
</evidence>
<feature type="compositionally biased region" description="Acidic residues" evidence="1">
    <location>
        <begin position="334"/>
        <end position="344"/>
    </location>
</feature>
<protein>
    <submittedName>
        <fullName evidence="2">Uncharacterized protein</fullName>
    </submittedName>
</protein>
<organism evidence="2 3">
    <name type="scientific">Ellagibacter isourolithinifaciens</name>
    <dbReference type="NCBI Taxonomy" id="2137581"/>
    <lineage>
        <taxon>Bacteria</taxon>
        <taxon>Bacillati</taxon>
        <taxon>Actinomycetota</taxon>
        <taxon>Coriobacteriia</taxon>
        <taxon>Eggerthellales</taxon>
        <taxon>Eggerthellaceae</taxon>
        <taxon>Ellagibacter</taxon>
    </lineage>
</organism>
<dbReference type="RefSeq" id="WP_158048460.1">
    <property type="nucleotide sequence ID" value="NZ_WAJR01000001.1"/>
</dbReference>
<evidence type="ECO:0000256" key="1">
    <source>
        <dbReference type="SAM" id="MobiDB-lite"/>
    </source>
</evidence>
<feature type="compositionally biased region" description="Basic and acidic residues" evidence="1">
    <location>
        <begin position="315"/>
        <end position="333"/>
    </location>
</feature>
<dbReference type="OrthoDB" id="9798386at2"/>
<gene>
    <name evidence="2" type="ORF">F8C90_00360</name>
</gene>
<dbReference type="Proteomes" id="UP000468668">
    <property type="component" value="Unassembled WGS sequence"/>
</dbReference>